<dbReference type="EMBL" id="JAHRHJ020000005">
    <property type="protein sequence ID" value="KAH9316788.1"/>
    <property type="molecule type" value="Genomic_DNA"/>
</dbReference>
<organism evidence="2 3">
    <name type="scientific">Taxus chinensis</name>
    <name type="common">Chinese yew</name>
    <name type="synonym">Taxus wallichiana var. chinensis</name>
    <dbReference type="NCBI Taxonomy" id="29808"/>
    <lineage>
        <taxon>Eukaryota</taxon>
        <taxon>Viridiplantae</taxon>
        <taxon>Streptophyta</taxon>
        <taxon>Embryophyta</taxon>
        <taxon>Tracheophyta</taxon>
        <taxon>Spermatophyta</taxon>
        <taxon>Pinopsida</taxon>
        <taxon>Pinidae</taxon>
        <taxon>Conifers II</taxon>
        <taxon>Cupressales</taxon>
        <taxon>Taxaceae</taxon>
        <taxon>Taxus</taxon>
    </lineage>
</organism>
<feature type="non-terminal residue" evidence="2">
    <location>
        <position position="1"/>
    </location>
</feature>
<dbReference type="GO" id="GO:0003676">
    <property type="term" value="F:nucleic acid binding"/>
    <property type="evidence" value="ECO:0007669"/>
    <property type="project" value="InterPro"/>
</dbReference>
<comment type="caution">
    <text evidence="2">The sequence shown here is derived from an EMBL/GenBank/DDBJ whole genome shotgun (WGS) entry which is preliminary data.</text>
</comment>
<feature type="non-terminal residue" evidence="2">
    <location>
        <position position="68"/>
    </location>
</feature>
<dbReference type="Proteomes" id="UP000824469">
    <property type="component" value="Unassembled WGS sequence"/>
</dbReference>
<dbReference type="PANTHER" id="PTHR35046:SF18">
    <property type="entry name" value="RNA-DIRECTED DNA POLYMERASE"/>
    <property type="match status" value="1"/>
</dbReference>
<keyword evidence="3" id="KW-1185">Reference proteome</keyword>
<gene>
    <name evidence="2" type="ORF">KI387_044526</name>
</gene>
<reference evidence="2 3" key="1">
    <citation type="journal article" date="2021" name="Nat. Plants">
        <title>The Taxus genome provides insights into paclitaxel biosynthesis.</title>
        <authorList>
            <person name="Xiong X."/>
            <person name="Gou J."/>
            <person name="Liao Q."/>
            <person name="Li Y."/>
            <person name="Zhou Q."/>
            <person name="Bi G."/>
            <person name="Li C."/>
            <person name="Du R."/>
            <person name="Wang X."/>
            <person name="Sun T."/>
            <person name="Guo L."/>
            <person name="Liang H."/>
            <person name="Lu P."/>
            <person name="Wu Y."/>
            <person name="Zhang Z."/>
            <person name="Ro D.K."/>
            <person name="Shang Y."/>
            <person name="Huang S."/>
            <person name="Yan J."/>
        </authorList>
    </citation>
    <scope>NUCLEOTIDE SEQUENCE [LARGE SCALE GENOMIC DNA]</scope>
    <source>
        <strain evidence="2">Ta-2019</strain>
    </source>
</reference>
<dbReference type="SUPFAM" id="SSF53098">
    <property type="entry name" value="Ribonuclease H-like"/>
    <property type="match status" value="1"/>
</dbReference>
<dbReference type="PANTHER" id="PTHR35046">
    <property type="entry name" value="ZINC KNUCKLE (CCHC-TYPE) FAMILY PROTEIN"/>
    <property type="match status" value="1"/>
</dbReference>
<feature type="domain" description="Integrase catalytic" evidence="1">
    <location>
        <begin position="1"/>
        <end position="68"/>
    </location>
</feature>
<dbReference type="PROSITE" id="PS50994">
    <property type="entry name" value="INTEGRASE"/>
    <property type="match status" value="1"/>
</dbReference>
<evidence type="ECO:0000313" key="3">
    <source>
        <dbReference type="Proteomes" id="UP000824469"/>
    </source>
</evidence>
<evidence type="ECO:0000259" key="1">
    <source>
        <dbReference type="PROSITE" id="PS50994"/>
    </source>
</evidence>
<evidence type="ECO:0000313" key="2">
    <source>
        <dbReference type="EMBL" id="KAH9316788.1"/>
    </source>
</evidence>
<protein>
    <recommendedName>
        <fullName evidence="1">Integrase catalytic domain-containing protein</fullName>
    </recommendedName>
</protein>
<proteinExistence type="predicted"/>
<dbReference type="InterPro" id="IPR001584">
    <property type="entry name" value="Integrase_cat-core"/>
</dbReference>
<dbReference type="GO" id="GO:0015074">
    <property type="term" value="P:DNA integration"/>
    <property type="evidence" value="ECO:0007669"/>
    <property type="project" value="InterPro"/>
</dbReference>
<dbReference type="InterPro" id="IPR012337">
    <property type="entry name" value="RNaseH-like_sf"/>
</dbReference>
<name>A0AA38L9H7_TAXCH</name>
<accession>A0AA38L9H7</accession>
<dbReference type="Gene3D" id="3.30.420.10">
    <property type="entry name" value="Ribonuclease H-like superfamily/Ribonuclease H"/>
    <property type="match status" value="1"/>
</dbReference>
<dbReference type="InterPro" id="IPR036397">
    <property type="entry name" value="RNaseH_sf"/>
</dbReference>
<sequence>LHGLPKNIVSDRDNRFMSTFWQELFRLAGTELTPSTSYHPQTDGQTEIVNKWIEGYLRNYVSGQQRAW</sequence>
<dbReference type="AlphaFoldDB" id="A0AA38L9H7"/>